<evidence type="ECO:0000313" key="1">
    <source>
        <dbReference type="EMBL" id="KAK2661696.1"/>
    </source>
</evidence>
<dbReference type="EMBL" id="JANJYI010000001">
    <property type="protein sequence ID" value="KAK2661696.1"/>
    <property type="molecule type" value="Genomic_DNA"/>
</dbReference>
<sequence length="133" mass="15431">MKDDLDYVLTSGPWVIANKYLVTQRWRPNFVPGEDTIQSMPIWVRLSKLLMEWMDFDLLWSIGGMFGRMCKVDSITMNLAEGRFARICVEIDISKPLLGSLSIDDRIIRVEYESLGLICCKYGRYGHNKESCR</sequence>
<dbReference type="PANTHER" id="PTHR31286">
    <property type="entry name" value="GLYCINE-RICH CELL WALL STRUCTURAL PROTEIN 1.8-LIKE"/>
    <property type="match status" value="1"/>
</dbReference>
<organism evidence="1 2">
    <name type="scientific">Dipteronia dyeriana</name>
    <dbReference type="NCBI Taxonomy" id="168575"/>
    <lineage>
        <taxon>Eukaryota</taxon>
        <taxon>Viridiplantae</taxon>
        <taxon>Streptophyta</taxon>
        <taxon>Embryophyta</taxon>
        <taxon>Tracheophyta</taxon>
        <taxon>Spermatophyta</taxon>
        <taxon>Magnoliopsida</taxon>
        <taxon>eudicotyledons</taxon>
        <taxon>Gunneridae</taxon>
        <taxon>Pentapetalae</taxon>
        <taxon>rosids</taxon>
        <taxon>malvids</taxon>
        <taxon>Sapindales</taxon>
        <taxon>Sapindaceae</taxon>
        <taxon>Hippocastanoideae</taxon>
        <taxon>Acereae</taxon>
        <taxon>Dipteronia</taxon>
    </lineage>
</organism>
<evidence type="ECO:0000313" key="2">
    <source>
        <dbReference type="Proteomes" id="UP001280121"/>
    </source>
</evidence>
<evidence type="ECO:0008006" key="3">
    <source>
        <dbReference type="Google" id="ProtNLM"/>
    </source>
</evidence>
<protein>
    <recommendedName>
        <fullName evidence="3">DUF4283 domain-containing protein</fullName>
    </recommendedName>
</protein>
<dbReference type="PANTHER" id="PTHR31286:SF99">
    <property type="entry name" value="DUF4283 DOMAIN-CONTAINING PROTEIN"/>
    <property type="match status" value="1"/>
</dbReference>
<reference evidence="1" key="1">
    <citation type="journal article" date="2023" name="Plant J.">
        <title>Genome sequences and population genomics provide insights into the demographic history, inbreeding, and mutation load of two 'living fossil' tree species of Dipteronia.</title>
        <authorList>
            <person name="Feng Y."/>
            <person name="Comes H.P."/>
            <person name="Chen J."/>
            <person name="Zhu S."/>
            <person name="Lu R."/>
            <person name="Zhang X."/>
            <person name="Li P."/>
            <person name="Qiu J."/>
            <person name="Olsen K.M."/>
            <person name="Qiu Y."/>
        </authorList>
    </citation>
    <scope>NUCLEOTIDE SEQUENCE</scope>
    <source>
        <strain evidence="1">KIB01</strain>
    </source>
</reference>
<proteinExistence type="predicted"/>
<dbReference type="InterPro" id="IPR040256">
    <property type="entry name" value="At4g02000-like"/>
</dbReference>
<accession>A0AAD9XLB5</accession>
<comment type="caution">
    <text evidence="1">The sequence shown here is derived from an EMBL/GenBank/DDBJ whole genome shotgun (WGS) entry which is preliminary data.</text>
</comment>
<keyword evidence="2" id="KW-1185">Reference proteome</keyword>
<dbReference type="AlphaFoldDB" id="A0AAD9XLB5"/>
<gene>
    <name evidence="1" type="ORF">Ddye_000270</name>
</gene>
<name>A0AAD9XLB5_9ROSI</name>
<dbReference type="Proteomes" id="UP001280121">
    <property type="component" value="Unassembled WGS sequence"/>
</dbReference>